<gene>
    <name evidence="1" type="ORF">J5U18_12710</name>
</gene>
<evidence type="ECO:0000313" key="1">
    <source>
        <dbReference type="EMBL" id="MBP3944402.1"/>
    </source>
</evidence>
<protein>
    <submittedName>
        <fullName evidence="1">Uncharacterized protein</fullName>
    </submittedName>
</protein>
<dbReference type="Proteomes" id="UP000679691">
    <property type="component" value="Unassembled WGS sequence"/>
</dbReference>
<sequence length="80" mass="9377">MYILTHIISSVSTVFKNFFESDMDVMSSDAKEIFRNPSDKEQFLKTIKELRKLEIESKGEKFERSKKITLSNNKQITLTI</sequence>
<comment type="caution">
    <text evidence="1">The sequence shown here is derived from an EMBL/GenBank/DDBJ whole genome shotgun (WGS) entry which is preliminary data.</text>
</comment>
<dbReference type="RefSeq" id="WP_353547915.1">
    <property type="nucleotide sequence ID" value="NZ_JAGKSB010000017.1"/>
</dbReference>
<dbReference type="AlphaFoldDB" id="A0A8T4HBL1"/>
<name>A0A8T4HBL1_9SPHI</name>
<reference evidence="1" key="1">
    <citation type="submission" date="2021-03" db="EMBL/GenBank/DDBJ databases">
        <authorList>
            <person name="Lu T."/>
            <person name="Wang Q."/>
            <person name="Han X."/>
        </authorList>
    </citation>
    <scope>NUCLEOTIDE SEQUENCE</scope>
    <source>
        <strain evidence="1">WQ 2009</strain>
    </source>
</reference>
<proteinExistence type="predicted"/>
<evidence type="ECO:0000313" key="2">
    <source>
        <dbReference type="Proteomes" id="UP000679691"/>
    </source>
</evidence>
<accession>A0A8T4HBL1</accession>
<keyword evidence="2" id="KW-1185">Reference proteome</keyword>
<dbReference type="EMBL" id="JAGKSB010000017">
    <property type="protein sequence ID" value="MBP3944402.1"/>
    <property type="molecule type" value="Genomic_DNA"/>
</dbReference>
<organism evidence="1 2">
    <name type="scientific">Rhinopithecimicrobium faecis</name>
    <dbReference type="NCBI Taxonomy" id="2820698"/>
    <lineage>
        <taxon>Bacteria</taxon>
        <taxon>Pseudomonadati</taxon>
        <taxon>Bacteroidota</taxon>
        <taxon>Sphingobacteriia</taxon>
        <taxon>Sphingobacteriales</taxon>
        <taxon>Sphingobacteriaceae</taxon>
        <taxon>Rhinopithecimicrobium</taxon>
    </lineage>
</organism>